<reference evidence="7 8" key="1">
    <citation type="submission" date="2019-09" db="EMBL/GenBank/DDBJ databases">
        <authorList>
            <person name="Kritzky A."/>
            <person name="Schelkanova E.Y."/>
            <person name="Alkhova Z.V."/>
            <person name="Smirnova N.I."/>
        </authorList>
    </citation>
    <scope>NUCLEOTIDE SEQUENCE [LARGE SCALE GENOMIC DNA]</scope>
    <source>
        <strain evidence="7 8">M1526</strain>
    </source>
</reference>
<evidence type="ECO:0000256" key="3">
    <source>
        <dbReference type="ARBA" id="ARBA00023237"/>
    </source>
</evidence>
<dbReference type="Gene3D" id="3.30.1330.60">
    <property type="entry name" value="OmpA-like domain"/>
    <property type="match status" value="1"/>
</dbReference>
<dbReference type="SUPFAM" id="SSF103088">
    <property type="entry name" value="OmpA-like"/>
    <property type="match status" value="1"/>
</dbReference>
<dbReference type="PROSITE" id="PS51257">
    <property type="entry name" value="PROKAR_LIPOPROTEIN"/>
    <property type="match status" value="1"/>
</dbReference>
<feature type="chain" id="PRO_5030739334" evidence="5">
    <location>
        <begin position="24"/>
        <end position="216"/>
    </location>
</feature>
<dbReference type="PROSITE" id="PS01068">
    <property type="entry name" value="OMPA_1"/>
    <property type="match status" value="1"/>
</dbReference>
<dbReference type="PRINTS" id="PR01021">
    <property type="entry name" value="OMPADOMAIN"/>
</dbReference>
<dbReference type="InterPro" id="IPR006664">
    <property type="entry name" value="OMP_bac"/>
</dbReference>
<evidence type="ECO:0000313" key="7">
    <source>
        <dbReference type="EMBL" id="KAA1255279.1"/>
    </source>
</evidence>
<dbReference type="EMBL" id="VUAA01000007">
    <property type="protein sequence ID" value="KAA1255279.1"/>
    <property type="molecule type" value="Genomic_DNA"/>
</dbReference>
<dbReference type="PANTHER" id="PTHR30329:SF21">
    <property type="entry name" value="LIPOPROTEIN YIAD-RELATED"/>
    <property type="match status" value="1"/>
</dbReference>
<evidence type="ECO:0000256" key="5">
    <source>
        <dbReference type="SAM" id="SignalP"/>
    </source>
</evidence>
<dbReference type="GO" id="GO:0009279">
    <property type="term" value="C:cell outer membrane"/>
    <property type="evidence" value="ECO:0007669"/>
    <property type="project" value="UniProtKB-SubCell"/>
</dbReference>
<dbReference type="InterPro" id="IPR050330">
    <property type="entry name" value="Bact_OuterMem_StrucFunc"/>
</dbReference>
<evidence type="ECO:0000256" key="2">
    <source>
        <dbReference type="ARBA" id="ARBA00023136"/>
    </source>
</evidence>
<evidence type="ECO:0000256" key="4">
    <source>
        <dbReference type="PROSITE-ProRule" id="PRU00473"/>
    </source>
</evidence>
<dbReference type="InterPro" id="IPR006690">
    <property type="entry name" value="OMPA-like_CS"/>
</dbReference>
<organism evidence="7 8">
    <name type="scientific">Vibrio cholerae</name>
    <dbReference type="NCBI Taxonomy" id="666"/>
    <lineage>
        <taxon>Bacteria</taxon>
        <taxon>Pseudomonadati</taxon>
        <taxon>Pseudomonadota</taxon>
        <taxon>Gammaproteobacteria</taxon>
        <taxon>Vibrionales</taxon>
        <taxon>Vibrionaceae</taxon>
        <taxon>Vibrio</taxon>
    </lineage>
</organism>
<sequence length="216" mass="22559">MKNCMKLALIATGLMALSGCQLTREEPYTGDEVPTSQSSSSVMGCAAGGLAGTVVAPGGGTAIGCIGGAIVAGIEGVNLDSEAEALRSELVGTGVQVSKEEGKLTLVMESDLAFGVDSKELSYEAKPTLRSVAKVMKEFGDVKLSVTGHADASGKEDYNQKLSQERADEVARYIASHGVGYSRIKVEGAGENQPICDNETSQGKACNRRVELQFYK</sequence>
<dbReference type="InterPro" id="IPR036737">
    <property type="entry name" value="OmpA-like_sf"/>
</dbReference>
<dbReference type="Proteomes" id="UP000323225">
    <property type="component" value="Unassembled WGS sequence"/>
</dbReference>
<keyword evidence="5" id="KW-0732">Signal</keyword>
<evidence type="ECO:0000256" key="1">
    <source>
        <dbReference type="ARBA" id="ARBA00004442"/>
    </source>
</evidence>
<dbReference type="InterPro" id="IPR006665">
    <property type="entry name" value="OmpA-like"/>
</dbReference>
<evidence type="ECO:0000313" key="8">
    <source>
        <dbReference type="Proteomes" id="UP000323225"/>
    </source>
</evidence>
<feature type="domain" description="OmpA-like" evidence="6">
    <location>
        <begin position="101"/>
        <end position="216"/>
    </location>
</feature>
<comment type="subcellular location">
    <subcellularLocation>
        <location evidence="1">Cell outer membrane</location>
    </subcellularLocation>
</comment>
<evidence type="ECO:0000259" key="6">
    <source>
        <dbReference type="PROSITE" id="PS51123"/>
    </source>
</evidence>
<dbReference type="AlphaFoldDB" id="A0A5Q6PKV5"/>
<accession>A0A5Q6PKV5</accession>
<name>A0A5Q6PKV5_VIBCL</name>
<dbReference type="PROSITE" id="PS51123">
    <property type="entry name" value="OMPA_2"/>
    <property type="match status" value="1"/>
</dbReference>
<gene>
    <name evidence="7" type="ORF">F0M16_08665</name>
</gene>
<dbReference type="CDD" id="cd07185">
    <property type="entry name" value="OmpA_C-like"/>
    <property type="match status" value="1"/>
</dbReference>
<dbReference type="PANTHER" id="PTHR30329">
    <property type="entry name" value="STATOR ELEMENT OF FLAGELLAR MOTOR COMPLEX"/>
    <property type="match status" value="1"/>
</dbReference>
<feature type="signal peptide" evidence="5">
    <location>
        <begin position="1"/>
        <end position="23"/>
    </location>
</feature>
<keyword evidence="3" id="KW-0998">Cell outer membrane</keyword>
<protein>
    <submittedName>
        <fullName evidence="7">OmpA family protein</fullName>
    </submittedName>
</protein>
<comment type="caution">
    <text evidence="7">The sequence shown here is derived from an EMBL/GenBank/DDBJ whole genome shotgun (WGS) entry which is preliminary data.</text>
</comment>
<dbReference type="Pfam" id="PF00691">
    <property type="entry name" value="OmpA"/>
    <property type="match status" value="1"/>
</dbReference>
<keyword evidence="2 4" id="KW-0472">Membrane</keyword>
<proteinExistence type="predicted"/>